<dbReference type="GO" id="GO:0008270">
    <property type="term" value="F:zinc ion binding"/>
    <property type="evidence" value="ECO:0007669"/>
    <property type="project" value="UniProtKB-KW"/>
</dbReference>
<keyword evidence="1" id="KW-0479">Metal-binding</keyword>
<dbReference type="InterPro" id="IPR013088">
    <property type="entry name" value="Znf_NHR/GATA"/>
</dbReference>
<dbReference type="GO" id="GO:0006355">
    <property type="term" value="P:regulation of DNA-templated transcription"/>
    <property type="evidence" value="ECO:0007669"/>
    <property type="project" value="InterPro"/>
</dbReference>
<keyword evidence="2 6" id="KW-0863">Zinc-finger</keyword>
<reference evidence="9 10" key="1">
    <citation type="journal article" date="2020" name="Phytopathology">
        <title>Genome Sequence Resources of Colletotrichum truncatum, C. plurivorum, C. musicola, and C. sojae: Four Species Pathogenic to Soybean (Glycine max).</title>
        <authorList>
            <person name="Rogerio F."/>
            <person name="Boufleur T.R."/>
            <person name="Ciampi-Guillardi M."/>
            <person name="Sukno S.A."/>
            <person name="Thon M.R."/>
            <person name="Massola Junior N.S."/>
            <person name="Baroncelli R."/>
        </authorList>
    </citation>
    <scope>NUCLEOTIDE SEQUENCE [LARGE SCALE GENOMIC DNA]</scope>
    <source>
        <strain evidence="9 10">LFN0009</strain>
    </source>
</reference>
<feature type="compositionally biased region" description="Pro residues" evidence="7">
    <location>
        <begin position="221"/>
        <end position="258"/>
    </location>
</feature>
<dbReference type="InterPro" id="IPR000679">
    <property type="entry name" value="Znf_GATA"/>
</dbReference>
<feature type="compositionally biased region" description="Low complexity" evidence="7">
    <location>
        <begin position="118"/>
        <end position="131"/>
    </location>
</feature>
<feature type="domain" description="GATA-type" evidence="8">
    <location>
        <begin position="426"/>
        <end position="478"/>
    </location>
</feature>
<evidence type="ECO:0000256" key="3">
    <source>
        <dbReference type="ARBA" id="ARBA00022833"/>
    </source>
</evidence>
<evidence type="ECO:0000256" key="6">
    <source>
        <dbReference type="PROSITE-ProRule" id="PRU00094"/>
    </source>
</evidence>
<feature type="compositionally biased region" description="Pro residues" evidence="7">
    <location>
        <begin position="171"/>
        <end position="180"/>
    </location>
</feature>
<evidence type="ECO:0000256" key="4">
    <source>
        <dbReference type="ARBA" id="ARBA00023015"/>
    </source>
</evidence>
<dbReference type="PANTHER" id="PTHR47172:SF24">
    <property type="entry name" value="GATA ZINC FINGER DOMAIN-CONTAINING PROTEIN 14-RELATED"/>
    <property type="match status" value="1"/>
</dbReference>
<feature type="compositionally biased region" description="Basic and acidic residues" evidence="7">
    <location>
        <begin position="84"/>
        <end position="96"/>
    </location>
</feature>
<evidence type="ECO:0000259" key="8">
    <source>
        <dbReference type="PROSITE" id="PS50114"/>
    </source>
</evidence>
<dbReference type="CDD" id="cd00202">
    <property type="entry name" value="ZnF_GATA"/>
    <property type="match status" value="1"/>
</dbReference>
<feature type="region of interest" description="Disordered" evidence="7">
    <location>
        <begin position="382"/>
        <end position="407"/>
    </location>
</feature>
<dbReference type="Pfam" id="PF00320">
    <property type="entry name" value="GATA"/>
    <property type="match status" value="1"/>
</dbReference>
<proteinExistence type="predicted"/>
<feature type="compositionally biased region" description="Polar residues" evidence="7">
    <location>
        <begin position="8"/>
        <end position="18"/>
    </location>
</feature>
<dbReference type="SUPFAM" id="SSF57716">
    <property type="entry name" value="Glucocorticoid receptor-like (DNA-binding domain)"/>
    <property type="match status" value="1"/>
</dbReference>
<evidence type="ECO:0000313" key="10">
    <source>
        <dbReference type="Proteomes" id="UP000652219"/>
    </source>
</evidence>
<accession>A0A8H6J8C8</accession>
<dbReference type="PROSITE" id="PS50114">
    <property type="entry name" value="GATA_ZN_FINGER_2"/>
    <property type="match status" value="1"/>
</dbReference>
<keyword evidence="3" id="KW-0862">Zinc</keyword>
<dbReference type="PANTHER" id="PTHR47172">
    <property type="entry name" value="OS01G0976800 PROTEIN"/>
    <property type="match status" value="1"/>
</dbReference>
<evidence type="ECO:0000256" key="5">
    <source>
        <dbReference type="ARBA" id="ARBA00023163"/>
    </source>
</evidence>
<dbReference type="SMART" id="SM00401">
    <property type="entry name" value="ZnF_GATA"/>
    <property type="match status" value="1"/>
</dbReference>
<feature type="compositionally biased region" description="Polar residues" evidence="7">
    <location>
        <begin position="51"/>
        <end position="67"/>
    </location>
</feature>
<comment type="caution">
    <text evidence="9">The sequence shown here is derived from an EMBL/GenBank/DDBJ whole genome shotgun (WGS) entry which is preliminary data.</text>
</comment>
<dbReference type="Gene3D" id="3.30.50.10">
    <property type="entry name" value="Erythroid Transcription Factor GATA-1, subunit A"/>
    <property type="match status" value="1"/>
</dbReference>
<dbReference type="AlphaFoldDB" id="A0A8H6J8C8"/>
<dbReference type="PROSITE" id="PS00344">
    <property type="entry name" value="GATA_ZN_FINGER_1"/>
    <property type="match status" value="1"/>
</dbReference>
<name>A0A8H6J8C8_9PEZI</name>
<keyword evidence="4" id="KW-0805">Transcription regulation</keyword>
<dbReference type="EMBL" id="WIGN01000126">
    <property type="protein sequence ID" value="KAF6807983.1"/>
    <property type="molecule type" value="Genomic_DNA"/>
</dbReference>
<sequence length="479" mass="52313">MEAGGSGTRQSRPPSASNLDRFETQRPPPPREPLDRHYRDGSAMATAALISPNTTPYGHPTSFSSGYQHAAPGPSIAGMISPVEPRRPSDESETPHRQSLPSLSEVISGAKPSPYPPSQGSSMSGSQSFPSPFAPGPPRSYPDSSADKNSPRPLHPPSTYASRQDALPAISDPPRPPPFAGRPSGPMSGYGPQPSPPHKHEHMREPDARPGEQTGPYAQAPAPPPPTIYPHPGQLPPGQVPLPAYPVSPRHGGPPVPSPYEAQRPVVHGEEPEYGAARPQFDRTLTRHLDAWGYQDCLSRVSDHSSNPALVKLTNKLSQIAASTRTIYNFAEAYGRIAAEQHGAHPLPDRLPTEREVNDMLDNVDYIRTSLDSVRQLVKESNERARAAGKQKYEDEDTPMYDGMNKNSYGITEVKKRRGRAAPPGRCHSCNRIDTPEWRRGPDGARTLCNACGLHYAKLERKRQLEARQIRPKPSDERS</sequence>
<evidence type="ECO:0000256" key="2">
    <source>
        <dbReference type="ARBA" id="ARBA00022771"/>
    </source>
</evidence>
<dbReference type="Proteomes" id="UP000652219">
    <property type="component" value="Unassembled WGS sequence"/>
</dbReference>
<feature type="region of interest" description="Disordered" evidence="7">
    <location>
        <begin position="1"/>
        <end position="263"/>
    </location>
</feature>
<gene>
    <name evidence="9" type="ORF">CSOJ01_07833</name>
</gene>
<keyword evidence="10" id="KW-1185">Reference proteome</keyword>
<evidence type="ECO:0000256" key="7">
    <source>
        <dbReference type="SAM" id="MobiDB-lite"/>
    </source>
</evidence>
<keyword evidence="5" id="KW-0804">Transcription</keyword>
<organism evidence="9 10">
    <name type="scientific">Colletotrichum sojae</name>
    <dbReference type="NCBI Taxonomy" id="2175907"/>
    <lineage>
        <taxon>Eukaryota</taxon>
        <taxon>Fungi</taxon>
        <taxon>Dikarya</taxon>
        <taxon>Ascomycota</taxon>
        <taxon>Pezizomycotina</taxon>
        <taxon>Sordariomycetes</taxon>
        <taxon>Hypocreomycetidae</taxon>
        <taxon>Glomerellales</taxon>
        <taxon>Glomerellaceae</taxon>
        <taxon>Colletotrichum</taxon>
        <taxon>Colletotrichum orchidearum species complex</taxon>
    </lineage>
</organism>
<evidence type="ECO:0000313" key="9">
    <source>
        <dbReference type="EMBL" id="KAF6807983.1"/>
    </source>
</evidence>
<evidence type="ECO:0000256" key="1">
    <source>
        <dbReference type="ARBA" id="ARBA00022723"/>
    </source>
</evidence>
<dbReference type="GO" id="GO:0043565">
    <property type="term" value="F:sequence-specific DNA binding"/>
    <property type="evidence" value="ECO:0007669"/>
    <property type="project" value="InterPro"/>
</dbReference>
<protein>
    <submittedName>
        <fullName evidence="9">GATA zinc finger domain-containing protein 10</fullName>
    </submittedName>
</protein>